<dbReference type="OrthoDB" id="10042709at2759"/>
<dbReference type="Proteomes" id="UP000663879">
    <property type="component" value="Unassembled WGS sequence"/>
</dbReference>
<dbReference type="InterPro" id="IPR011992">
    <property type="entry name" value="EF-hand-dom_pair"/>
</dbReference>
<evidence type="ECO:0000313" key="3">
    <source>
        <dbReference type="EMBL" id="CAF0939194.1"/>
    </source>
</evidence>
<evidence type="ECO:0000259" key="2">
    <source>
        <dbReference type="PROSITE" id="PS50222"/>
    </source>
</evidence>
<name>A0A814CEU8_9BILA</name>
<proteinExistence type="predicted"/>
<comment type="caution">
    <text evidence="3">The sequence shown here is derived from an EMBL/GenBank/DDBJ whole genome shotgun (WGS) entry which is preliminary data.</text>
</comment>
<reference evidence="3" key="1">
    <citation type="submission" date="2021-02" db="EMBL/GenBank/DDBJ databases">
        <authorList>
            <person name="Nowell W R."/>
        </authorList>
    </citation>
    <scope>NUCLEOTIDE SEQUENCE</scope>
    <source>
        <strain evidence="3">Ploen Becks lab</strain>
    </source>
</reference>
<gene>
    <name evidence="3" type="ORF">OXX778_LOCUS13335</name>
</gene>
<dbReference type="GO" id="GO:0005509">
    <property type="term" value="F:calcium ion binding"/>
    <property type="evidence" value="ECO:0007669"/>
    <property type="project" value="InterPro"/>
</dbReference>
<dbReference type="EMBL" id="CAJNOC010002543">
    <property type="protein sequence ID" value="CAF0939194.1"/>
    <property type="molecule type" value="Genomic_DNA"/>
</dbReference>
<dbReference type="InterPro" id="IPR002048">
    <property type="entry name" value="EF_hand_dom"/>
</dbReference>
<feature type="domain" description="EF-hand" evidence="2">
    <location>
        <begin position="449"/>
        <end position="484"/>
    </location>
</feature>
<evidence type="ECO:0000313" key="4">
    <source>
        <dbReference type="Proteomes" id="UP000663879"/>
    </source>
</evidence>
<dbReference type="Gene3D" id="1.10.238.10">
    <property type="entry name" value="EF-hand"/>
    <property type="match status" value="1"/>
</dbReference>
<evidence type="ECO:0000256" key="1">
    <source>
        <dbReference type="SAM" id="MobiDB-lite"/>
    </source>
</evidence>
<feature type="region of interest" description="Disordered" evidence="1">
    <location>
        <begin position="243"/>
        <end position="275"/>
    </location>
</feature>
<sequence length="523" mass="60093">MSQKILQTQTFSSMLERNKTSSTFSLSNLSPSLPKTSSQQSLSSLTSSINSYESNVSNAISVSKLNNFIRNSRQKYRNTNLTDKSTFSQIDSRRSVSLISNNTNQSFRISRDNQTKIDHRINKSNSSLKNNLTQKITNGNESLNNLKEPFKNSSNKIQIDATQKITVNNKIKLNQIENINWKGRISLNQYPLNHDPNPDIIRKKPIEKVKFNQNINVRYLNPPKLPKPGDIIIRHEPSKRVSPPPPLIIRHIPSRPQSPSPLIFREEPPKTPEPIPSKIITLPAVYTPPPPRKVVIEKLPQIPQKPPAVLVERWLPYTDLKRRVIYEKPSQPKKIFPEPKNLIVDWEKPDVEIVQDLRNLGIVEANPKVYKQKYSDELRPHNELPDFIKNLNPEGMTLASEKPIPKIELEGDLDALKLIDLDEAGLSEYKEYIYEGETPDAKPDTKNETLKNFLLDLFMTSDTDHDGYITVIDAIRIILHLNNRFGLTYTESNVIDFFTKNTTTFSSFLDYEEFARAFYKFYS</sequence>
<keyword evidence="4" id="KW-1185">Reference proteome</keyword>
<dbReference type="AlphaFoldDB" id="A0A814CEU8"/>
<accession>A0A814CEU8</accession>
<dbReference type="PROSITE" id="PS50222">
    <property type="entry name" value="EF_HAND_2"/>
    <property type="match status" value="1"/>
</dbReference>
<organism evidence="3 4">
    <name type="scientific">Brachionus calyciflorus</name>
    <dbReference type="NCBI Taxonomy" id="104777"/>
    <lineage>
        <taxon>Eukaryota</taxon>
        <taxon>Metazoa</taxon>
        <taxon>Spiralia</taxon>
        <taxon>Gnathifera</taxon>
        <taxon>Rotifera</taxon>
        <taxon>Eurotatoria</taxon>
        <taxon>Monogononta</taxon>
        <taxon>Pseudotrocha</taxon>
        <taxon>Ploima</taxon>
        <taxon>Brachionidae</taxon>
        <taxon>Brachionus</taxon>
    </lineage>
</organism>
<dbReference type="SUPFAM" id="SSF47473">
    <property type="entry name" value="EF-hand"/>
    <property type="match status" value="1"/>
</dbReference>
<protein>
    <recommendedName>
        <fullName evidence="2">EF-hand domain-containing protein</fullName>
    </recommendedName>
</protein>